<dbReference type="InterPro" id="IPR006571">
    <property type="entry name" value="TLDc_dom"/>
</dbReference>
<gene>
    <name evidence="3" type="ORF">RclHR1_07190002</name>
</gene>
<dbReference type="SMART" id="SM00225">
    <property type="entry name" value="BTB"/>
    <property type="match status" value="1"/>
</dbReference>
<organism evidence="3 4">
    <name type="scientific">Rhizophagus clarus</name>
    <dbReference type="NCBI Taxonomy" id="94130"/>
    <lineage>
        <taxon>Eukaryota</taxon>
        <taxon>Fungi</taxon>
        <taxon>Fungi incertae sedis</taxon>
        <taxon>Mucoromycota</taxon>
        <taxon>Glomeromycotina</taxon>
        <taxon>Glomeromycetes</taxon>
        <taxon>Glomerales</taxon>
        <taxon>Glomeraceae</taxon>
        <taxon>Rhizophagus</taxon>
    </lineage>
</organism>
<dbReference type="SUPFAM" id="SSF54695">
    <property type="entry name" value="POZ domain"/>
    <property type="match status" value="1"/>
</dbReference>
<dbReference type="PROSITE" id="PS51886">
    <property type="entry name" value="TLDC"/>
    <property type="match status" value="1"/>
</dbReference>
<feature type="domain" description="TLDc" evidence="2">
    <location>
        <begin position="272"/>
        <end position="441"/>
    </location>
</feature>
<evidence type="ECO:0000313" key="4">
    <source>
        <dbReference type="Proteomes" id="UP000247702"/>
    </source>
</evidence>
<dbReference type="PANTHER" id="PTHR24410">
    <property type="entry name" value="HL07962P-RELATED"/>
    <property type="match status" value="1"/>
</dbReference>
<dbReference type="Pfam" id="PF07534">
    <property type="entry name" value="TLD"/>
    <property type="match status" value="1"/>
</dbReference>
<dbReference type="InterPro" id="IPR000210">
    <property type="entry name" value="BTB/POZ_dom"/>
</dbReference>
<accession>A0A2Z6RVH0</accession>
<keyword evidence="4" id="KW-1185">Reference proteome</keyword>
<dbReference type="InterPro" id="IPR051481">
    <property type="entry name" value="BTB-POZ/Galectin-3-binding"/>
</dbReference>
<proteinExistence type="predicted"/>
<evidence type="ECO:0008006" key="5">
    <source>
        <dbReference type="Google" id="ProtNLM"/>
    </source>
</evidence>
<dbReference type="AlphaFoldDB" id="A0A2Z6RVH0"/>
<evidence type="ECO:0000259" key="1">
    <source>
        <dbReference type="PROSITE" id="PS50097"/>
    </source>
</evidence>
<comment type="caution">
    <text evidence="3">The sequence shown here is derived from an EMBL/GenBank/DDBJ whole genome shotgun (WGS) entry which is preliminary data.</text>
</comment>
<feature type="domain" description="BTB" evidence="1">
    <location>
        <begin position="23"/>
        <end position="96"/>
    </location>
</feature>
<dbReference type="InterPro" id="IPR011333">
    <property type="entry name" value="SKP1/BTB/POZ_sf"/>
</dbReference>
<dbReference type="Gene3D" id="1.25.40.420">
    <property type="match status" value="1"/>
</dbReference>
<dbReference type="Proteomes" id="UP000247702">
    <property type="component" value="Unassembled WGS sequence"/>
</dbReference>
<dbReference type="Pfam" id="PF00651">
    <property type="entry name" value="BTB"/>
    <property type="match status" value="1"/>
</dbReference>
<dbReference type="Gene3D" id="3.30.710.10">
    <property type="entry name" value="Potassium Channel Kv1.1, Chain A"/>
    <property type="match status" value="1"/>
</dbReference>
<name>A0A2Z6RVH0_9GLOM</name>
<evidence type="ECO:0000313" key="3">
    <source>
        <dbReference type="EMBL" id="GBC06986.1"/>
    </source>
</evidence>
<dbReference type="EMBL" id="BEXD01004114">
    <property type="protein sequence ID" value="GBC06986.1"/>
    <property type="molecule type" value="Genomic_DNA"/>
</dbReference>
<reference evidence="3 4" key="1">
    <citation type="submission" date="2017-11" db="EMBL/GenBank/DDBJ databases">
        <title>The genome of Rhizophagus clarus HR1 reveals common genetic basis of auxotrophy among arbuscular mycorrhizal fungi.</title>
        <authorList>
            <person name="Kobayashi Y."/>
        </authorList>
    </citation>
    <scope>NUCLEOTIDE SEQUENCE [LARGE SCALE GENOMIC DNA]</scope>
    <source>
        <strain evidence="3 4">HR1</strain>
    </source>
</reference>
<dbReference type="PANTHER" id="PTHR24410:SF23">
    <property type="entry name" value="BTB DOMAIN-CONTAINING PROTEIN-RELATED"/>
    <property type="match status" value="1"/>
</dbReference>
<dbReference type="PROSITE" id="PS50097">
    <property type="entry name" value="BTB"/>
    <property type="match status" value="1"/>
</dbReference>
<protein>
    <recommendedName>
        <fullName evidence="5">BTB domain-containing protein</fullName>
    </recommendedName>
</protein>
<evidence type="ECO:0000259" key="2">
    <source>
        <dbReference type="PROSITE" id="PS51886"/>
    </source>
</evidence>
<dbReference type="CDD" id="cd18186">
    <property type="entry name" value="BTB_POZ_ZBTB_KLHL-like"/>
    <property type="match status" value="1"/>
</dbReference>
<sequence length="443" mass="52002">MSSNFLAELSNDYKKLFETEIGYDVIIYAGEEPNVKEIHAHSNILCVRSQYFRTAFSNEWAKKEDGRFILRKQNIKPHLFDIILRFIYCGTIELKNLQGPDVLNLLIAVDELNIHSLITYIQEYLIDHQTEFLHQNPTEPKILFDSNNFTNFKAPLLELLLKRDDLNMDEIEIWNSLLKWCFAQQNVVNDPTKWSKDDITKIERSLHRFIPLIRFYDIEPTEFFYKVYCYKEILPLDLIHDLLEYHIVPNKKIKANKPPSRKPNLKFKLDSSLIESNHVPLFASWIDKKESSYYDKKDIPYEFNLLYRSSRDGIDNQSFHKNCDNKGATIWIAKIKNSTKSVGGYNPLDWNGYGWKNTKDSFLFSFADWKKISLAMTKLSYINEDGAGCAINCNNCRGPQMGDLYSYNSGNWAYNGHNSYYPNLDIPNKFIIEDYEVFQVIKK</sequence>